<protein>
    <submittedName>
        <fullName evidence="3">Uncharacterized protein</fullName>
    </submittedName>
</protein>
<organism evidence="3 4">
    <name type="scientific">Ascodesmis nigricans</name>
    <dbReference type="NCBI Taxonomy" id="341454"/>
    <lineage>
        <taxon>Eukaryota</taxon>
        <taxon>Fungi</taxon>
        <taxon>Dikarya</taxon>
        <taxon>Ascomycota</taxon>
        <taxon>Pezizomycotina</taxon>
        <taxon>Pezizomycetes</taxon>
        <taxon>Pezizales</taxon>
        <taxon>Ascodesmidaceae</taxon>
        <taxon>Ascodesmis</taxon>
    </lineage>
</organism>
<evidence type="ECO:0000313" key="4">
    <source>
        <dbReference type="Proteomes" id="UP000298138"/>
    </source>
</evidence>
<keyword evidence="2" id="KW-0732">Signal</keyword>
<evidence type="ECO:0000256" key="1">
    <source>
        <dbReference type="SAM" id="MobiDB-lite"/>
    </source>
</evidence>
<keyword evidence="4" id="KW-1185">Reference proteome</keyword>
<feature type="region of interest" description="Disordered" evidence="1">
    <location>
        <begin position="225"/>
        <end position="321"/>
    </location>
</feature>
<gene>
    <name evidence="3" type="ORF">EX30DRAFT_397637</name>
</gene>
<evidence type="ECO:0000313" key="3">
    <source>
        <dbReference type="EMBL" id="TGZ78647.1"/>
    </source>
</evidence>
<proteinExistence type="predicted"/>
<feature type="chain" id="PRO_5020275616" evidence="2">
    <location>
        <begin position="20"/>
        <end position="385"/>
    </location>
</feature>
<dbReference type="EMBL" id="ML220139">
    <property type="protein sequence ID" value="TGZ78647.1"/>
    <property type="molecule type" value="Genomic_DNA"/>
</dbReference>
<sequence>MPLALYGLASILLATSVLSSPIGPGKSIHVSPATCTDIHVKRGYQPGAIEIADDQIQGRDPVFEAINAAGSEIKQLPDDQLLSGQEESNAGDITEFLDGQIQVGPPNVDTISSTDSAVTQLLDEQFQFGHAAETDAHEAIQISEVRIEAEEPASGPFLNAGLDVTQRPYGQIVSGSAPGSITGDVTQIPGVQIEAGLPVSELSGSDGNYPFVSQIFDGRIQVLGGSGTLNKRDAPKNAGLPPKYAKMADKGATMPSVRNAPPQPSKDEMYDAFSGRGKRGTATRAQGSDKNQRPPQTPAEVAQRAPPPPPPSVPGKDQMFHAFHNRGNNKAINSRPQTRHKGALVPDINRCNTCGKPAGQKGTAESMSGKRMNVAGMNAKGGKGW</sequence>
<name>A0A4S2MSE8_9PEZI</name>
<dbReference type="InParanoid" id="A0A4S2MSE8"/>
<feature type="signal peptide" evidence="2">
    <location>
        <begin position="1"/>
        <end position="19"/>
    </location>
</feature>
<reference evidence="3 4" key="1">
    <citation type="submission" date="2019-04" db="EMBL/GenBank/DDBJ databases">
        <title>Comparative genomics and transcriptomics to analyze fruiting body development in filamentous ascomycetes.</title>
        <authorList>
            <consortium name="DOE Joint Genome Institute"/>
            <person name="Lutkenhaus R."/>
            <person name="Traeger S."/>
            <person name="Breuer J."/>
            <person name="Kuo A."/>
            <person name="Lipzen A."/>
            <person name="Pangilinan J."/>
            <person name="Dilworth D."/>
            <person name="Sandor L."/>
            <person name="Poggeler S."/>
            <person name="Barry K."/>
            <person name="Grigoriev I.V."/>
            <person name="Nowrousian M."/>
        </authorList>
    </citation>
    <scope>NUCLEOTIDE SEQUENCE [LARGE SCALE GENOMIC DNA]</scope>
    <source>
        <strain evidence="3 4">CBS 389.68</strain>
    </source>
</reference>
<evidence type="ECO:0000256" key="2">
    <source>
        <dbReference type="SAM" id="SignalP"/>
    </source>
</evidence>
<dbReference type="Proteomes" id="UP000298138">
    <property type="component" value="Unassembled WGS sequence"/>
</dbReference>
<accession>A0A4S2MSE8</accession>
<dbReference type="AlphaFoldDB" id="A0A4S2MSE8"/>